<dbReference type="Proteomes" id="UP000218811">
    <property type="component" value="Unassembled WGS sequence"/>
</dbReference>
<feature type="compositionally biased region" description="Pro residues" evidence="1">
    <location>
        <begin position="256"/>
        <end position="265"/>
    </location>
</feature>
<name>A0A2H3JEE6_WOLCO</name>
<feature type="compositionally biased region" description="Polar residues" evidence="1">
    <location>
        <begin position="203"/>
        <end position="212"/>
    </location>
</feature>
<feature type="compositionally biased region" description="Basic residues" evidence="1">
    <location>
        <begin position="277"/>
        <end position="287"/>
    </location>
</feature>
<protein>
    <submittedName>
        <fullName evidence="2">Uncharacterized protein</fullName>
    </submittedName>
</protein>
<evidence type="ECO:0000256" key="1">
    <source>
        <dbReference type="SAM" id="MobiDB-lite"/>
    </source>
</evidence>
<feature type="region of interest" description="Disordered" evidence="1">
    <location>
        <begin position="201"/>
        <end position="296"/>
    </location>
</feature>
<gene>
    <name evidence="2" type="ORF">WOLCODRAFT_150291</name>
</gene>
<evidence type="ECO:0000313" key="3">
    <source>
        <dbReference type="Proteomes" id="UP000218811"/>
    </source>
</evidence>
<dbReference type="AlphaFoldDB" id="A0A2H3JEE6"/>
<feature type="compositionally biased region" description="Low complexity" evidence="1">
    <location>
        <begin position="54"/>
        <end position="72"/>
    </location>
</feature>
<dbReference type="EMBL" id="KB468053">
    <property type="protein sequence ID" value="PCH40261.1"/>
    <property type="molecule type" value="Genomic_DNA"/>
</dbReference>
<reference evidence="2 3" key="1">
    <citation type="journal article" date="2012" name="Science">
        <title>The Paleozoic origin of enzymatic lignin decomposition reconstructed from 31 fungal genomes.</title>
        <authorList>
            <person name="Floudas D."/>
            <person name="Binder M."/>
            <person name="Riley R."/>
            <person name="Barry K."/>
            <person name="Blanchette R.A."/>
            <person name="Henrissat B."/>
            <person name="Martinez A.T."/>
            <person name="Otillar R."/>
            <person name="Spatafora J.W."/>
            <person name="Yadav J.S."/>
            <person name="Aerts A."/>
            <person name="Benoit I."/>
            <person name="Boyd A."/>
            <person name="Carlson A."/>
            <person name="Copeland A."/>
            <person name="Coutinho P.M."/>
            <person name="de Vries R.P."/>
            <person name="Ferreira P."/>
            <person name="Findley K."/>
            <person name="Foster B."/>
            <person name="Gaskell J."/>
            <person name="Glotzer D."/>
            <person name="Gorecki P."/>
            <person name="Heitman J."/>
            <person name="Hesse C."/>
            <person name="Hori C."/>
            <person name="Igarashi K."/>
            <person name="Jurgens J.A."/>
            <person name="Kallen N."/>
            <person name="Kersten P."/>
            <person name="Kohler A."/>
            <person name="Kuees U."/>
            <person name="Kumar T.K.A."/>
            <person name="Kuo A."/>
            <person name="LaButti K."/>
            <person name="Larrondo L.F."/>
            <person name="Lindquist E."/>
            <person name="Ling A."/>
            <person name="Lombard V."/>
            <person name="Lucas S."/>
            <person name="Lundell T."/>
            <person name="Martin R."/>
            <person name="McLaughlin D.J."/>
            <person name="Morgenstern I."/>
            <person name="Morin E."/>
            <person name="Murat C."/>
            <person name="Nagy L.G."/>
            <person name="Nolan M."/>
            <person name="Ohm R.A."/>
            <person name="Patyshakuliyeva A."/>
            <person name="Rokas A."/>
            <person name="Ruiz-Duenas F.J."/>
            <person name="Sabat G."/>
            <person name="Salamov A."/>
            <person name="Samejima M."/>
            <person name="Schmutz J."/>
            <person name="Slot J.C."/>
            <person name="St John F."/>
            <person name="Stenlid J."/>
            <person name="Sun H."/>
            <person name="Sun S."/>
            <person name="Syed K."/>
            <person name="Tsang A."/>
            <person name="Wiebenga A."/>
            <person name="Young D."/>
            <person name="Pisabarro A."/>
            <person name="Eastwood D.C."/>
            <person name="Martin F."/>
            <person name="Cullen D."/>
            <person name="Grigoriev I.V."/>
            <person name="Hibbett D.S."/>
        </authorList>
    </citation>
    <scope>NUCLEOTIDE SEQUENCE [LARGE SCALE GENOMIC DNA]</scope>
    <source>
        <strain evidence="2 3">MD-104</strain>
    </source>
</reference>
<feature type="region of interest" description="Disordered" evidence="1">
    <location>
        <begin position="54"/>
        <end position="84"/>
    </location>
</feature>
<organism evidence="2 3">
    <name type="scientific">Wolfiporia cocos (strain MD-104)</name>
    <name type="common">Brown rot fungus</name>
    <dbReference type="NCBI Taxonomy" id="742152"/>
    <lineage>
        <taxon>Eukaryota</taxon>
        <taxon>Fungi</taxon>
        <taxon>Dikarya</taxon>
        <taxon>Basidiomycota</taxon>
        <taxon>Agaricomycotina</taxon>
        <taxon>Agaricomycetes</taxon>
        <taxon>Polyporales</taxon>
        <taxon>Phaeolaceae</taxon>
        <taxon>Wolfiporia</taxon>
    </lineage>
</organism>
<keyword evidence="3" id="KW-1185">Reference proteome</keyword>
<feature type="compositionally biased region" description="Low complexity" evidence="1">
    <location>
        <begin position="266"/>
        <end position="275"/>
    </location>
</feature>
<feature type="compositionally biased region" description="Basic residues" evidence="1">
    <location>
        <begin position="219"/>
        <end position="232"/>
    </location>
</feature>
<accession>A0A2H3JEE6</accession>
<sequence>MAQALPLTRSSGSYLPLMLCLETVRPSRSCHGENTLTSQETTSLFLFASLMPSPTSGGMSPSAQSAAGSGQSHTRHSRTQSPCPFRGATHTAIVRCGTRCTTLASQAQAVNQPHNATARAGDSCGVHICVRAGGTALRPPARIGHWRGRDGRLGARAYPMRHRTRIIVIRQIRIGACTTTSAGESAPLRALSADDEICASPIGSHNSNSGSHATERATPKRKSNWHPRRTRPRSMPLPSPTPAFARPLFLTSSPRPLEPGSPPGLPAFAPLLASPPRRPHALLHHARSPASSLPRF</sequence>
<evidence type="ECO:0000313" key="2">
    <source>
        <dbReference type="EMBL" id="PCH40261.1"/>
    </source>
</evidence>
<proteinExistence type="predicted"/>